<evidence type="ECO:0000256" key="5">
    <source>
        <dbReference type="ARBA" id="ARBA00022827"/>
    </source>
</evidence>
<keyword evidence="4 10" id="KW-0285">Flavoprotein</keyword>
<evidence type="ECO:0000256" key="7">
    <source>
        <dbReference type="ARBA" id="ARBA00037085"/>
    </source>
</evidence>
<keyword evidence="6 10" id="KW-0560">Oxidoreductase</keyword>
<dbReference type="PANTHER" id="PTHR48083">
    <property type="entry name" value="MEDIUM-CHAIN SPECIFIC ACYL-COA DEHYDROGENASE, MITOCHONDRIAL-RELATED"/>
    <property type="match status" value="1"/>
</dbReference>
<dbReference type="GO" id="GO:0003995">
    <property type="term" value="F:acyl-CoA dehydrogenase activity"/>
    <property type="evidence" value="ECO:0007669"/>
    <property type="project" value="InterPro"/>
</dbReference>
<keyword evidence="5 10" id="KW-0274">FAD</keyword>
<evidence type="ECO:0000259" key="11">
    <source>
        <dbReference type="Pfam" id="PF00441"/>
    </source>
</evidence>
<dbReference type="FunFam" id="2.40.110.10:FF:000002">
    <property type="entry name" value="Acyl-CoA dehydrogenase fadE12"/>
    <property type="match status" value="1"/>
</dbReference>
<dbReference type="Gene3D" id="1.20.140.10">
    <property type="entry name" value="Butyryl-CoA Dehydrogenase, subunit A, domain 3"/>
    <property type="match status" value="1"/>
</dbReference>
<evidence type="ECO:0000313" key="15">
    <source>
        <dbReference type="Proteomes" id="UP000502035"/>
    </source>
</evidence>
<evidence type="ECO:0000256" key="4">
    <source>
        <dbReference type="ARBA" id="ARBA00022630"/>
    </source>
</evidence>
<protein>
    <recommendedName>
        <fullName evidence="8">Acyl-[acyl-carrier-protein] dehydrogenase MbtN</fullName>
    </recommendedName>
    <alternativeName>
        <fullName evidence="9">Mycobactin synthase protein N</fullName>
    </alternativeName>
</protein>
<dbReference type="SUPFAM" id="SSF56645">
    <property type="entry name" value="Acyl-CoA dehydrogenase NM domain-like"/>
    <property type="match status" value="1"/>
</dbReference>
<dbReference type="InterPro" id="IPR037069">
    <property type="entry name" value="AcylCoA_DH/ox_N_sf"/>
</dbReference>
<comment type="similarity">
    <text evidence="3 10">Belongs to the acyl-CoA dehydrogenase family.</text>
</comment>
<reference evidence="14 15" key="1">
    <citation type="submission" date="2020-03" db="EMBL/GenBank/DDBJ databases">
        <title>Nocardioides sp. nov., isolated from fish.</title>
        <authorList>
            <person name="Hyun D.-W."/>
            <person name="Bae J.-W."/>
        </authorList>
    </citation>
    <scope>NUCLEOTIDE SEQUENCE [LARGE SCALE GENOMIC DNA]</scope>
    <source>
        <strain evidence="14 15">HDW12A</strain>
    </source>
</reference>
<dbReference type="EMBL" id="CP049866">
    <property type="protein sequence ID" value="QIK75488.1"/>
    <property type="molecule type" value="Genomic_DNA"/>
</dbReference>
<dbReference type="InterPro" id="IPR013786">
    <property type="entry name" value="AcylCoA_DH/ox_N"/>
</dbReference>
<dbReference type="AlphaFoldDB" id="A0A6G7YFS3"/>
<dbReference type="InterPro" id="IPR046373">
    <property type="entry name" value="Acyl-CoA_Oxase/DH_mid-dom_sf"/>
</dbReference>
<evidence type="ECO:0000259" key="13">
    <source>
        <dbReference type="Pfam" id="PF02771"/>
    </source>
</evidence>
<dbReference type="Proteomes" id="UP000502035">
    <property type="component" value="Chromosome"/>
</dbReference>
<comment type="function">
    <text evidence="7">Catalyzes the dehydrogenation at the alpha-beta position of ACP-bound acyl chains. This results in the introduction of a double bond in the lipidic chain, which is further transferred to the epsilon-amino group of lysine residue in the mycobactin core by MbtK.</text>
</comment>
<sequence>MPERPSVLEQEHEDFRKTARAFFERSVTPFHAQWEADGVVSRDVWLAAGEAGLLCFDVEEEFGGPGIKDFRYNMVLAEEATRAGASGPGFAVHTDIIVPYISSLGTPEQKQRWLPGLVSGELISAIAMTEPGAGSDLQGIRTTAVDAGDHYVLNGSKTFISNGILSDLVVVVARTDPDAGHQGISLLVVERGMEGFERGRNLDKMGMHAQDTAELSFTDVRVPKTNLLGAEGSGFISLMENLPQERISIACIAVAAIEHVLDICLDYAKTREAFGKPIGKFQHNRFLLAEMATEAHIARVFVNDCVLRLNAGTVDTSLASMAKWWTTELQLKAVNAGVQLHGGYGYMNEYPIAKAYTDSRIQTIYGGTTEIQKEIIGRMLGV</sequence>
<name>A0A6G7YFS3_9ACTN</name>
<evidence type="ECO:0000256" key="8">
    <source>
        <dbReference type="ARBA" id="ARBA00040394"/>
    </source>
</evidence>
<dbReference type="RefSeq" id="WP_166317413.1">
    <property type="nucleotide sequence ID" value="NZ_CP049866.1"/>
</dbReference>
<evidence type="ECO:0000256" key="10">
    <source>
        <dbReference type="RuleBase" id="RU362125"/>
    </source>
</evidence>
<dbReference type="Pfam" id="PF00441">
    <property type="entry name" value="Acyl-CoA_dh_1"/>
    <property type="match status" value="1"/>
</dbReference>
<evidence type="ECO:0000256" key="9">
    <source>
        <dbReference type="ARBA" id="ARBA00042660"/>
    </source>
</evidence>
<dbReference type="GO" id="GO:0033539">
    <property type="term" value="P:fatty acid beta-oxidation using acyl-CoA dehydrogenase"/>
    <property type="evidence" value="ECO:0007669"/>
    <property type="project" value="TreeGrafter"/>
</dbReference>
<evidence type="ECO:0000256" key="1">
    <source>
        <dbReference type="ARBA" id="ARBA00001974"/>
    </source>
</evidence>
<dbReference type="GO" id="GO:0005737">
    <property type="term" value="C:cytoplasm"/>
    <property type="evidence" value="ECO:0007669"/>
    <property type="project" value="TreeGrafter"/>
</dbReference>
<evidence type="ECO:0000256" key="3">
    <source>
        <dbReference type="ARBA" id="ARBA00009347"/>
    </source>
</evidence>
<evidence type="ECO:0000313" key="14">
    <source>
        <dbReference type="EMBL" id="QIK75488.1"/>
    </source>
</evidence>
<feature type="domain" description="Acyl-CoA dehydrogenase/oxidase N-terminal" evidence="13">
    <location>
        <begin position="10"/>
        <end position="121"/>
    </location>
</feature>
<dbReference type="KEGG" id="npi:G7071_08575"/>
<dbReference type="PROSITE" id="PS00073">
    <property type="entry name" value="ACYL_COA_DH_2"/>
    <property type="match status" value="1"/>
</dbReference>
<dbReference type="InterPro" id="IPR006089">
    <property type="entry name" value="Acyl-CoA_DH_CS"/>
</dbReference>
<dbReference type="InterPro" id="IPR050741">
    <property type="entry name" value="Acyl-CoA_dehydrogenase"/>
</dbReference>
<dbReference type="PROSITE" id="PS00072">
    <property type="entry name" value="ACYL_COA_DH_1"/>
    <property type="match status" value="1"/>
</dbReference>
<dbReference type="Pfam" id="PF02771">
    <property type="entry name" value="Acyl-CoA_dh_N"/>
    <property type="match status" value="1"/>
</dbReference>
<dbReference type="FunFam" id="1.10.540.10:FF:000009">
    <property type="entry name" value="Probable acyl-CoA dehydrogenase"/>
    <property type="match status" value="1"/>
</dbReference>
<dbReference type="FunFam" id="1.20.140.10:FF:000001">
    <property type="entry name" value="Acyl-CoA dehydrogenase"/>
    <property type="match status" value="1"/>
</dbReference>
<dbReference type="InterPro" id="IPR036250">
    <property type="entry name" value="AcylCo_DH-like_C"/>
</dbReference>
<dbReference type="GO" id="GO:0050660">
    <property type="term" value="F:flavin adenine dinucleotide binding"/>
    <property type="evidence" value="ECO:0007669"/>
    <property type="project" value="InterPro"/>
</dbReference>
<comment type="pathway">
    <text evidence="2">Siderophore biosynthesis; mycobactin biosynthesis.</text>
</comment>
<accession>A0A6G7YFS3</accession>
<proteinExistence type="inferred from homology"/>
<evidence type="ECO:0000256" key="2">
    <source>
        <dbReference type="ARBA" id="ARBA00005102"/>
    </source>
</evidence>
<dbReference type="Pfam" id="PF02770">
    <property type="entry name" value="Acyl-CoA_dh_M"/>
    <property type="match status" value="1"/>
</dbReference>
<keyword evidence="15" id="KW-1185">Reference proteome</keyword>
<gene>
    <name evidence="14" type="ORF">G7071_08575</name>
</gene>
<feature type="domain" description="Acyl-CoA dehydrogenase/oxidase C-terminal" evidence="11">
    <location>
        <begin position="232"/>
        <end position="380"/>
    </location>
</feature>
<comment type="cofactor">
    <cofactor evidence="1 10">
        <name>FAD</name>
        <dbReference type="ChEBI" id="CHEBI:57692"/>
    </cofactor>
</comment>
<dbReference type="SUPFAM" id="SSF47203">
    <property type="entry name" value="Acyl-CoA dehydrogenase C-terminal domain-like"/>
    <property type="match status" value="1"/>
</dbReference>
<feature type="domain" description="Acyl-CoA oxidase/dehydrogenase middle" evidence="12">
    <location>
        <begin position="125"/>
        <end position="220"/>
    </location>
</feature>
<dbReference type="Gene3D" id="2.40.110.10">
    <property type="entry name" value="Butyryl-CoA Dehydrogenase, subunit A, domain 2"/>
    <property type="match status" value="1"/>
</dbReference>
<dbReference type="Gene3D" id="1.10.540.10">
    <property type="entry name" value="Acyl-CoA dehydrogenase/oxidase, N-terminal domain"/>
    <property type="match status" value="1"/>
</dbReference>
<evidence type="ECO:0000259" key="12">
    <source>
        <dbReference type="Pfam" id="PF02770"/>
    </source>
</evidence>
<dbReference type="InterPro" id="IPR006091">
    <property type="entry name" value="Acyl-CoA_Oxase/DH_mid-dom"/>
</dbReference>
<evidence type="ECO:0000256" key="6">
    <source>
        <dbReference type="ARBA" id="ARBA00023002"/>
    </source>
</evidence>
<dbReference type="InterPro" id="IPR009075">
    <property type="entry name" value="AcylCo_DH/oxidase_C"/>
</dbReference>
<dbReference type="PANTHER" id="PTHR48083:SF20">
    <property type="entry name" value="LONG-CHAIN SPECIFIC ACYL-COA DEHYDROGENASE, MITOCHONDRIAL"/>
    <property type="match status" value="1"/>
</dbReference>
<dbReference type="InterPro" id="IPR009100">
    <property type="entry name" value="AcylCoA_DH/oxidase_NM_dom_sf"/>
</dbReference>
<organism evidence="14 15">
    <name type="scientific">Nocardioides piscis</name>
    <dbReference type="NCBI Taxonomy" id="2714938"/>
    <lineage>
        <taxon>Bacteria</taxon>
        <taxon>Bacillati</taxon>
        <taxon>Actinomycetota</taxon>
        <taxon>Actinomycetes</taxon>
        <taxon>Propionibacteriales</taxon>
        <taxon>Nocardioidaceae</taxon>
        <taxon>Nocardioides</taxon>
    </lineage>
</organism>